<name>A0AAV5SHP6_9BILA</name>
<dbReference type="Gene3D" id="1.10.10.1940">
    <property type="match status" value="1"/>
</dbReference>
<evidence type="ECO:0000259" key="2">
    <source>
        <dbReference type="SMART" id="SM00254"/>
    </source>
</evidence>
<dbReference type="Pfam" id="PF01549">
    <property type="entry name" value="ShK"/>
    <property type="match status" value="2"/>
</dbReference>
<evidence type="ECO:0000313" key="3">
    <source>
        <dbReference type="EMBL" id="GMS80203.1"/>
    </source>
</evidence>
<evidence type="ECO:0000313" key="4">
    <source>
        <dbReference type="Proteomes" id="UP001432027"/>
    </source>
</evidence>
<dbReference type="Gene3D" id="1.10.10.1870">
    <property type="entry name" value="ShTK domain-like"/>
    <property type="match status" value="1"/>
</dbReference>
<gene>
    <name evidence="3" type="ORF">PENTCL1PPCAC_2378</name>
</gene>
<feature type="signal peptide" evidence="1">
    <location>
        <begin position="1"/>
        <end position="18"/>
    </location>
</feature>
<keyword evidence="1" id="KW-0732">Signal</keyword>
<dbReference type="PANTHER" id="PTHR46219">
    <property type="entry name" value="PROTEIN CBG11138"/>
    <property type="match status" value="1"/>
</dbReference>
<keyword evidence="4" id="KW-1185">Reference proteome</keyword>
<protein>
    <recommendedName>
        <fullName evidence="2">ShKT domain-containing protein</fullName>
    </recommendedName>
</protein>
<feature type="chain" id="PRO_5043596324" description="ShKT domain-containing protein" evidence="1">
    <location>
        <begin position="19"/>
        <end position="179"/>
    </location>
</feature>
<dbReference type="AlphaFoldDB" id="A0AAV5SHP6"/>
<dbReference type="Proteomes" id="UP001432027">
    <property type="component" value="Unassembled WGS sequence"/>
</dbReference>
<organism evidence="3 4">
    <name type="scientific">Pristionchus entomophagus</name>
    <dbReference type="NCBI Taxonomy" id="358040"/>
    <lineage>
        <taxon>Eukaryota</taxon>
        <taxon>Metazoa</taxon>
        <taxon>Ecdysozoa</taxon>
        <taxon>Nematoda</taxon>
        <taxon>Chromadorea</taxon>
        <taxon>Rhabditida</taxon>
        <taxon>Rhabditina</taxon>
        <taxon>Diplogasteromorpha</taxon>
        <taxon>Diplogasteroidea</taxon>
        <taxon>Neodiplogasteridae</taxon>
        <taxon>Pristionchus</taxon>
    </lineage>
</organism>
<reference evidence="3" key="1">
    <citation type="submission" date="2023-10" db="EMBL/GenBank/DDBJ databases">
        <title>Genome assembly of Pristionchus species.</title>
        <authorList>
            <person name="Yoshida K."/>
            <person name="Sommer R.J."/>
        </authorList>
    </citation>
    <scope>NUCLEOTIDE SEQUENCE</scope>
    <source>
        <strain evidence="3">RS0144</strain>
    </source>
</reference>
<evidence type="ECO:0000256" key="1">
    <source>
        <dbReference type="SAM" id="SignalP"/>
    </source>
</evidence>
<accession>A0AAV5SHP6</accession>
<comment type="caution">
    <text evidence="3">The sequence shown here is derived from an EMBL/GenBank/DDBJ whole genome shotgun (WGS) entry which is preliminary data.</text>
</comment>
<dbReference type="SMART" id="SM00254">
    <property type="entry name" value="ShKT"/>
    <property type="match status" value="2"/>
</dbReference>
<feature type="domain" description="ShKT" evidence="2">
    <location>
        <begin position="70"/>
        <end position="111"/>
    </location>
</feature>
<feature type="domain" description="ShKT" evidence="2">
    <location>
        <begin position="139"/>
        <end position="179"/>
    </location>
</feature>
<dbReference type="InterPro" id="IPR003582">
    <property type="entry name" value="ShKT_dom"/>
</dbReference>
<sequence>MFLLCFYLFLSIYAQIEWVNEDNCDRSQVCDIAILVCPYGYSCNGIDEFDGIGYCCRNPLIYPPFPSIHQCKDLLGPGGISECPAKSWLCRVPIYDEVMRIQCKKTCGYCNGDSRISQPGRPFTVINDVFPFIRHQDDNCYDKTIRGLLSDCPARAHLCQSQSHMAIMHRECPKTCKVC</sequence>
<dbReference type="EMBL" id="BTSX01000001">
    <property type="protein sequence ID" value="GMS80203.1"/>
    <property type="molecule type" value="Genomic_DNA"/>
</dbReference>
<proteinExistence type="predicted"/>
<dbReference type="PANTHER" id="PTHR46219:SF5">
    <property type="entry name" value="SHKT DOMAIN-CONTAINING PROTEIN"/>
    <property type="match status" value="1"/>
</dbReference>